<accession>A0A158AYW8</accession>
<organism evidence="1 2">
    <name type="scientific">Caballeronia ptereochthonis</name>
    <dbReference type="NCBI Taxonomy" id="1777144"/>
    <lineage>
        <taxon>Bacteria</taxon>
        <taxon>Pseudomonadati</taxon>
        <taxon>Pseudomonadota</taxon>
        <taxon>Betaproteobacteria</taxon>
        <taxon>Burkholderiales</taxon>
        <taxon>Burkholderiaceae</taxon>
        <taxon>Caballeronia</taxon>
    </lineage>
</organism>
<dbReference type="EMBL" id="FCOB02000010">
    <property type="protein sequence ID" value="SAK62909.1"/>
    <property type="molecule type" value="Genomic_DNA"/>
</dbReference>
<dbReference type="Pfam" id="PF06187">
    <property type="entry name" value="DUF993"/>
    <property type="match status" value="1"/>
</dbReference>
<reference evidence="1" key="1">
    <citation type="submission" date="2016-01" db="EMBL/GenBank/DDBJ databases">
        <authorList>
            <person name="Peeters C."/>
        </authorList>
    </citation>
    <scope>NUCLEOTIDE SEQUENCE [LARGE SCALE GENOMIC DNA]</scope>
    <source>
        <strain evidence="1">LMG 29326</strain>
    </source>
</reference>
<gene>
    <name evidence="1" type="ORF">AWB83_02570</name>
</gene>
<evidence type="ECO:0008006" key="3">
    <source>
        <dbReference type="Google" id="ProtNLM"/>
    </source>
</evidence>
<evidence type="ECO:0000313" key="2">
    <source>
        <dbReference type="Proteomes" id="UP000054978"/>
    </source>
</evidence>
<evidence type="ECO:0000313" key="1">
    <source>
        <dbReference type="EMBL" id="SAK62909.1"/>
    </source>
</evidence>
<dbReference type="InterPro" id="IPR009334">
    <property type="entry name" value="DUF993"/>
</dbReference>
<keyword evidence="2" id="KW-1185">Reference proteome</keyword>
<sequence length="385" mass="42687">MHIVLPTASGAFENYTLKGDPISGAPAGAPFNRIAYSAAHVVADPFQSGELNQPAALDWARTIEYRRYLIGQGLGIAEAMDTAQRGMGLTWETARELVERTMHETRDLPGARIASGCGTDHLPAHQASSCDDVIRAYAMQLEAIQRTGSQVILMASRALARVARHHDDYLRVYREVLAMCEKPVILHWLGDMFDPELKGYWGSDNLDEAADACFAVIEENARKIDGIKISLLDDAREIAFRRRLPEGVRMYTGDDFNYPSLIKGDEQGYSHALLGIFDAIAPAASQALAALAAGDLARYERVLQPTVALSRHIFRAPTQYYKTGVVFLAYLNGFQPHFFMPGGHHGARPPLYLAEVFRLADRANLLRDPDLAVQRMRLVMQTFGR</sequence>
<dbReference type="STRING" id="1777144.AWB83_02570"/>
<dbReference type="Gene3D" id="3.20.20.70">
    <property type="entry name" value="Aldolase class I"/>
    <property type="match status" value="1"/>
</dbReference>
<dbReference type="SUPFAM" id="SSF51569">
    <property type="entry name" value="Aldolase"/>
    <property type="match status" value="1"/>
</dbReference>
<dbReference type="Proteomes" id="UP000054978">
    <property type="component" value="Unassembled WGS sequence"/>
</dbReference>
<dbReference type="InterPro" id="IPR013785">
    <property type="entry name" value="Aldolase_TIM"/>
</dbReference>
<dbReference type="OrthoDB" id="9805272at2"/>
<dbReference type="AlphaFoldDB" id="A0A158AYW8"/>
<name>A0A158AYW8_9BURK</name>
<dbReference type="RefSeq" id="WP_087045835.1">
    <property type="nucleotide sequence ID" value="NZ_FCOB02000010.1"/>
</dbReference>
<proteinExistence type="predicted"/>
<comment type="caution">
    <text evidence="1">The sequence shown here is derived from an EMBL/GenBank/DDBJ whole genome shotgun (WGS) entry which is preliminary data.</text>
</comment>
<protein>
    <recommendedName>
        <fullName evidence="3">Dihydrodipicolinate synthase family protein</fullName>
    </recommendedName>
</protein>